<evidence type="ECO:0000313" key="1">
    <source>
        <dbReference type="EMBL" id="KAH7108855.1"/>
    </source>
</evidence>
<dbReference type="EMBL" id="JAGMWT010000035">
    <property type="protein sequence ID" value="KAH7108855.1"/>
    <property type="molecule type" value="Genomic_DNA"/>
</dbReference>
<dbReference type="Gene3D" id="1.25.40.10">
    <property type="entry name" value="Tetratricopeptide repeat domain"/>
    <property type="match status" value="1"/>
</dbReference>
<comment type="caution">
    <text evidence="1">The sequence shown here is derived from an EMBL/GenBank/DDBJ whole genome shotgun (WGS) entry which is preliminary data.</text>
</comment>
<keyword evidence="2" id="KW-1185">Reference proteome</keyword>
<dbReference type="InterPro" id="IPR011990">
    <property type="entry name" value="TPR-like_helical_dom_sf"/>
</dbReference>
<dbReference type="Proteomes" id="UP000700596">
    <property type="component" value="Unassembled WGS sequence"/>
</dbReference>
<proteinExistence type="predicted"/>
<dbReference type="PANTHER" id="PTHR46082">
    <property type="entry name" value="ATP/GTP-BINDING PROTEIN-RELATED"/>
    <property type="match status" value="1"/>
</dbReference>
<sequence length="80" mass="9234">MNRRALEGREKALGKEHPDTLTSVYCLAFLFYRQKQHQPALELYQRANNGFERILGSHHPTTVACARHFSSLIQEMEHGP</sequence>
<dbReference type="Pfam" id="PF13424">
    <property type="entry name" value="TPR_12"/>
    <property type="match status" value="1"/>
</dbReference>
<protein>
    <recommendedName>
        <fullName evidence="3">Kinesin light chain</fullName>
    </recommendedName>
</protein>
<name>A0A9P9CWH0_9PLEO</name>
<accession>A0A9P9CWH0</accession>
<dbReference type="SUPFAM" id="SSF48452">
    <property type="entry name" value="TPR-like"/>
    <property type="match status" value="1"/>
</dbReference>
<dbReference type="InterPro" id="IPR053137">
    <property type="entry name" value="NLR-like"/>
</dbReference>
<dbReference type="OrthoDB" id="5986190at2759"/>
<dbReference type="AlphaFoldDB" id="A0A9P9CWH0"/>
<reference evidence="1" key="1">
    <citation type="journal article" date="2021" name="Nat. Commun.">
        <title>Genetic determinants of endophytism in the Arabidopsis root mycobiome.</title>
        <authorList>
            <person name="Mesny F."/>
            <person name="Miyauchi S."/>
            <person name="Thiergart T."/>
            <person name="Pickel B."/>
            <person name="Atanasova L."/>
            <person name="Karlsson M."/>
            <person name="Huettel B."/>
            <person name="Barry K.W."/>
            <person name="Haridas S."/>
            <person name="Chen C."/>
            <person name="Bauer D."/>
            <person name="Andreopoulos W."/>
            <person name="Pangilinan J."/>
            <person name="LaButti K."/>
            <person name="Riley R."/>
            <person name="Lipzen A."/>
            <person name="Clum A."/>
            <person name="Drula E."/>
            <person name="Henrissat B."/>
            <person name="Kohler A."/>
            <person name="Grigoriev I.V."/>
            <person name="Martin F.M."/>
            <person name="Hacquard S."/>
        </authorList>
    </citation>
    <scope>NUCLEOTIDE SEQUENCE</scope>
    <source>
        <strain evidence="1">MPI-CAGE-CH-0243</strain>
    </source>
</reference>
<dbReference type="PANTHER" id="PTHR46082:SF6">
    <property type="entry name" value="AAA+ ATPASE DOMAIN-CONTAINING PROTEIN-RELATED"/>
    <property type="match status" value="1"/>
</dbReference>
<evidence type="ECO:0008006" key="3">
    <source>
        <dbReference type="Google" id="ProtNLM"/>
    </source>
</evidence>
<gene>
    <name evidence="1" type="ORF">B0J11DRAFT_545515</name>
</gene>
<evidence type="ECO:0000313" key="2">
    <source>
        <dbReference type="Proteomes" id="UP000700596"/>
    </source>
</evidence>
<organism evidence="1 2">
    <name type="scientific">Dendryphion nanum</name>
    <dbReference type="NCBI Taxonomy" id="256645"/>
    <lineage>
        <taxon>Eukaryota</taxon>
        <taxon>Fungi</taxon>
        <taxon>Dikarya</taxon>
        <taxon>Ascomycota</taxon>
        <taxon>Pezizomycotina</taxon>
        <taxon>Dothideomycetes</taxon>
        <taxon>Pleosporomycetidae</taxon>
        <taxon>Pleosporales</taxon>
        <taxon>Torulaceae</taxon>
        <taxon>Dendryphion</taxon>
    </lineage>
</organism>